<dbReference type="GeneID" id="19404017"/>
<keyword evidence="1" id="KW-0732">Signal</keyword>
<dbReference type="EMBL" id="KB908866">
    <property type="protein sequence ID" value="EOA81584.1"/>
    <property type="molecule type" value="Genomic_DNA"/>
</dbReference>
<evidence type="ECO:0000256" key="1">
    <source>
        <dbReference type="SAM" id="SignalP"/>
    </source>
</evidence>
<name>R0JVS4_EXST2</name>
<proteinExistence type="predicted"/>
<evidence type="ECO:0000313" key="3">
    <source>
        <dbReference type="Proteomes" id="UP000016935"/>
    </source>
</evidence>
<reference evidence="2 3" key="2">
    <citation type="journal article" date="2013" name="PLoS Genet.">
        <title>Comparative genome structure, secondary metabolite, and effector coding capacity across Cochliobolus pathogens.</title>
        <authorList>
            <person name="Condon B.J."/>
            <person name="Leng Y."/>
            <person name="Wu D."/>
            <person name="Bushley K.E."/>
            <person name="Ohm R.A."/>
            <person name="Otillar R."/>
            <person name="Martin J."/>
            <person name="Schackwitz W."/>
            <person name="Grimwood J."/>
            <person name="MohdZainudin N."/>
            <person name="Xue C."/>
            <person name="Wang R."/>
            <person name="Manning V.A."/>
            <person name="Dhillon B."/>
            <person name="Tu Z.J."/>
            <person name="Steffenson B.J."/>
            <person name="Salamov A."/>
            <person name="Sun H."/>
            <person name="Lowry S."/>
            <person name="LaButti K."/>
            <person name="Han J."/>
            <person name="Copeland A."/>
            <person name="Lindquist E."/>
            <person name="Barry K."/>
            <person name="Schmutz J."/>
            <person name="Baker S.E."/>
            <person name="Ciuffetti L.M."/>
            <person name="Grigoriev I.V."/>
            <person name="Zhong S."/>
            <person name="Turgeon B.G."/>
        </authorList>
    </citation>
    <scope>NUCLEOTIDE SEQUENCE [LARGE SCALE GENOMIC DNA]</scope>
    <source>
        <strain evidence="3">28A</strain>
    </source>
</reference>
<evidence type="ECO:0000313" key="2">
    <source>
        <dbReference type="EMBL" id="EOA81584.1"/>
    </source>
</evidence>
<sequence length="100" mass="11209">MKTPTQSLFILMAIMQVLPAYGLQAMPRDPDSESNASLPAYSVMDAVRDGYIEFVTLEEGVRVDFNVPPEQFKVSNAAEATDKLKDRQTYLSKVGPRRRV</sequence>
<gene>
    <name evidence="2" type="ORF">SETTUDRAFT_35415</name>
</gene>
<organism evidence="2 3">
    <name type="scientific">Exserohilum turcicum (strain 28A)</name>
    <name type="common">Northern leaf blight fungus</name>
    <name type="synonym">Setosphaeria turcica</name>
    <dbReference type="NCBI Taxonomy" id="671987"/>
    <lineage>
        <taxon>Eukaryota</taxon>
        <taxon>Fungi</taxon>
        <taxon>Dikarya</taxon>
        <taxon>Ascomycota</taxon>
        <taxon>Pezizomycotina</taxon>
        <taxon>Dothideomycetes</taxon>
        <taxon>Pleosporomycetidae</taxon>
        <taxon>Pleosporales</taxon>
        <taxon>Pleosporineae</taxon>
        <taxon>Pleosporaceae</taxon>
        <taxon>Exserohilum</taxon>
    </lineage>
</organism>
<dbReference type="RefSeq" id="XP_008030690.1">
    <property type="nucleotide sequence ID" value="XM_008032499.1"/>
</dbReference>
<dbReference type="AlphaFoldDB" id="R0JVS4"/>
<protein>
    <submittedName>
        <fullName evidence="2">Uncharacterized protein</fullName>
    </submittedName>
</protein>
<keyword evidence="3" id="KW-1185">Reference proteome</keyword>
<reference evidence="2 3" key="1">
    <citation type="journal article" date="2012" name="PLoS Pathog.">
        <title>Diverse lifestyles and strategies of plant pathogenesis encoded in the genomes of eighteen Dothideomycetes fungi.</title>
        <authorList>
            <person name="Ohm R.A."/>
            <person name="Feau N."/>
            <person name="Henrissat B."/>
            <person name="Schoch C.L."/>
            <person name="Horwitz B.A."/>
            <person name="Barry K.W."/>
            <person name="Condon B.J."/>
            <person name="Copeland A.C."/>
            <person name="Dhillon B."/>
            <person name="Glaser F."/>
            <person name="Hesse C.N."/>
            <person name="Kosti I."/>
            <person name="LaButti K."/>
            <person name="Lindquist E.A."/>
            <person name="Lucas S."/>
            <person name="Salamov A.A."/>
            <person name="Bradshaw R.E."/>
            <person name="Ciuffetti L."/>
            <person name="Hamelin R.C."/>
            <person name="Kema G.H.J."/>
            <person name="Lawrence C."/>
            <person name="Scott J.A."/>
            <person name="Spatafora J.W."/>
            <person name="Turgeon B.G."/>
            <person name="de Wit P.J.G.M."/>
            <person name="Zhong S."/>
            <person name="Goodwin S.B."/>
            <person name="Grigoriev I.V."/>
        </authorList>
    </citation>
    <scope>NUCLEOTIDE SEQUENCE [LARGE SCALE GENOMIC DNA]</scope>
    <source>
        <strain evidence="3">28A</strain>
    </source>
</reference>
<feature type="chain" id="PRO_5004353799" evidence="1">
    <location>
        <begin position="23"/>
        <end position="100"/>
    </location>
</feature>
<dbReference type="HOGENOM" id="CLU_2307813_0_0_1"/>
<accession>R0JVS4</accession>
<dbReference type="Proteomes" id="UP000016935">
    <property type="component" value="Unassembled WGS sequence"/>
</dbReference>
<feature type="signal peptide" evidence="1">
    <location>
        <begin position="1"/>
        <end position="22"/>
    </location>
</feature>